<organism evidence="2 3">
    <name type="scientific">Mycolicibacter algericus</name>
    <name type="common">Mycobacterium algericum</name>
    <dbReference type="NCBI Taxonomy" id="1288388"/>
    <lineage>
        <taxon>Bacteria</taxon>
        <taxon>Bacillati</taxon>
        <taxon>Actinomycetota</taxon>
        <taxon>Actinomycetes</taxon>
        <taxon>Mycobacteriales</taxon>
        <taxon>Mycobacteriaceae</taxon>
        <taxon>Mycolicibacter</taxon>
    </lineage>
</organism>
<evidence type="ECO:0000313" key="3">
    <source>
        <dbReference type="Proteomes" id="UP000465305"/>
    </source>
</evidence>
<evidence type="ECO:0000313" key="2">
    <source>
        <dbReference type="EMBL" id="GFG83977.1"/>
    </source>
</evidence>
<reference evidence="2 3" key="1">
    <citation type="journal article" date="2019" name="Emerg. Microbes Infect.">
        <title>Comprehensive subspecies identification of 175 nontuberculous mycobacteria species based on 7547 genomic profiles.</title>
        <authorList>
            <person name="Matsumoto Y."/>
            <person name="Kinjo T."/>
            <person name="Motooka D."/>
            <person name="Nabeya D."/>
            <person name="Jung N."/>
            <person name="Uechi K."/>
            <person name="Horii T."/>
            <person name="Iida T."/>
            <person name="Fujita J."/>
            <person name="Nakamura S."/>
        </authorList>
    </citation>
    <scope>NUCLEOTIDE SEQUENCE [LARGE SCALE GENOMIC DNA]</scope>
    <source>
        <strain evidence="2 3">JCM 30723</strain>
    </source>
</reference>
<name>A0A7I9Y5V3_MYCAL</name>
<dbReference type="SUPFAM" id="SSF51735">
    <property type="entry name" value="NAD(P)-binding Rossmann-fold domains"/>
    <property type="match status" value="1"/>
</dbReference>
<dbReference type="GO" id="GO:0005737">
    <property type="term" value="C:cytoplasm"/>
    <property type="evidence" value="ECO:0007669"/>
    <property type="project" value="TreeGrafter"/>
</dbReference>
<dbReference type="Proteomes" id="UP000465305">
    <property type="component" value="Unassembled WGS sequence"/>
</dbReference>
<dbReference type="InterPro" id="IPR001509">
    <property type="entry name" value="Epimerase_deHydtase"/>
</dbReference>
<feature type="domain" description="NAD-dependent epimerase/dehydratase" evidence="1">
    <location>
        <begin position="7"/>
        <end position="232"/>
    </location>
</feature>
<gene>
    <name evidence="2" type="ORF">MALGJ_06530</name>
</gene>
<comment type="caution">
    <text evidence="2">The sequence shown here is derived from an EMBL/GenBank/DDBJ whole genome shotgun (WGS) entry which is preliminary data.</text>
</comment>
<dbReference type="GO" id="GO:0004029">
    <property type="term" value="F:aldehyde dehydrogenase (NAD+) activity"/>
    <property type="evidence" value="ECO:0007669"/>
    <property type="project" value="TreeGrafter"/>
</dbReference>
<dbReference type="Pfam" id="PF01370">
    <property type="entry name" value="Epimerase"/>
    <property type="match status" value="1"/>
</dbReference>
<dbReference type="InterPro" id="IPR036291">
    <property type="entry name" value="NAD(P)-bd_dom_sf"/>
</dbReference>
<accession>A0A7I9Y5V3</accession>
<dbReference type="RefSeq" id="WP_083039163.1">
    <property type="nucleotide sequence ID" value="NZ_BLKY01000001.1"/>
</dbReference>
<evidence type="ECO:0000259" key="1">
    <source>
        <dbReference type="Pfam" id="PF01370"/>
    </source>
</evidence>
<dbReference type="Gene3D" id="3.40.50.720">
    <property type="entry name" value="NAD(P)-binding Rossmann-like Domain"/>
    <property type="match status" value="1"/>
</dbReference>
<dbReference type="PANTHER" id="PTHR48079:SF6">
    <property type="entry name" value="NAD(P)-BINDING DOMAIN-CONTAINING PROTEIN-RELATED"/>
    <property type="match status" value="1"/>
</dbReference>
<dbReference type="EMBL" id="BLKY01000001">
    <property type="protein sequence ID" value="GFG83977.1"/>
    <property type="molecule type" value="Genomic_DNA"/>
</dbReference>
<proteinExistence type="predicted"/>
<dbReference type="InterPro" id="IPR051783">
    <property type="entry name" value="NAD(P)-dependent_oxidoreduct"/>
</dbReference>
<dbReference type="PANTHER" id="PTHR48079">
    <property type="entry name" value="PROTEIN YEEZ"/>
    <property type="match status" value="1"/>
</dbReference>
<protein>
    <submittedName>
        <fullName evidence="2">Epimerase</fullName>
    </submittedName>
</protein>
<dbReference type="AlphaFoldDB" id="A0A7I9Y5V3"/>
<sequence length="339" mass="37545">MAGRKKLVIGASGFLGSHVVRQLVERGEAVRVLLRRTSSTKAIDDLEVERRYGDIFDCTAVREAMDGCDDVYYCVVDARAWLRDPTDLFRTNVEGLRQVLDVATNAELRRFVFTSTIGTIALSDDGPATEDEPFNWLDRGGDYIRSRVEAENLVLDYARHRGVPAVALCVSNTYGPGDWQPTPHGSLVAMAAAGKMPVYVKDMAMEVVGIEDAARALILAADKGRVGERYIISERFISARELYATAADAAGVKRPRFGIPLKAMYALGFCGDVAATVLRRDMLLSTLAVRLMHIMSPMDHSKAERELGWHPEPIHDSIRKAVHFYRSRAAADRSDSRAR</sequence>